<dbReference type="PRINTS" id="PR00778">
    <property type="entry name" value="HTHARSR"/>
</dbReference>
<comment type="caution">
    <text evidence="5">The sequence shown here is derived from an EMBL/GenBank/DDBJ whole genome shotgun (WGS) entry which is preliminary data.</text>
</comment>
<protein>
    <submittedName>
        <fullName evidence="5">Winged helix-turn-helix transcriptional regulator</fullName>
    </submittedName>
</protein>
<dbReference type="SUPFAM" id="SSF46785">
    <property type="entry name" value="Winged helix' DNA-binding domain"/>
    <property type="match status" value="1"/>
</dbReference>
<dbReference type="PANTHER" id="PTHR43132">
    <property type="entry name" value="ARSENICAL RESISTANCE OPERON REPRESSOR ARSR-RELATED"/>
    <property type="match status" value="1"/>
</dbReference>
<dbReference type="GO" id="GO:0003677">
    <property type="term" value="F:DNA binding"/>
    <property type="evidence" value="ECO:0007669"/>
    <property type="project" value="UniProtKB-KW"/>
</dbReference>
<evidence type="ECO:0000256" key="1">
    <source>
        <dbReference type="ARBA" id="ARBA00023015"/>
    </source>
</evidence>
<reference evidence="5" key="1">
    <citation type="submission" date="2020-10" db="EMBL/GenBank/DDBJ databases">
        <title>Genome sequence of the unusual species of purple photosynthetic bacteria, Phaeovibrio sulfidiphilus DSM 23193, type strain.</title>
        <authorList>
            <person name="Kyndt J.A."/>
            <person name="Meyer T.E."/>
        </authorList>
    </citation>
    <scope>NUCLEOTIDE SEQUENCE</scope>
    <source>
        <strain evidence="5">DSM 23193</strain>
    </source>
</reference>
<dbReference type="PROSITE" id="PS50987">
    <property type="entry name" value="HTH_ARSR_2"/>
    <property type="match status" value="1"/>
</dbReference>
<evidence type="ECO:0000256" key="2">
    <source>
        <dbReference type="ARBA" id="ARBA00023125"/>
    </source>
</evidence>
<dbReference type="Gene3D" id="1.10.10.10">
    <property type="entry name" value="Winged helix-like DNA-binding domain superfamily/Winged helix DNA-binding domain"/>
    <property type="match status" value="1"/>
</dbReference>
<dbReference type="GO" id="GO:0003700">
    <property type="term" value="F:DNA-binding transcription factor activity"/>
    <property type="evidence" value="ECO:0007669"/>
    <property type="project" value="InterPro"/>
</dbReference>
<evidence type="ECO:0000256" key="3">
    <source>
        <dbReference type="ARBA" id="ARBA00023163"/>
    </source>
</evidence>
<sequence>MKKHADEAAAFLKLLAHPDRLMIVCTLCAGERSVRELEEGLGIRQPGLSQQIGELRKAGIITFRKEGRAVHYRLADARSELFVSVLHSLFCEGMEKAPPG</sequence>
<dbReference type="EMBL" id="JACZHT010000001">
    <property type="protein sequence ID" value="MBE1236175.1"/>
    <property type="molecule type" value="Genomic_DNA"/>
</dbReference>
<dbReference type="InterPro" id="IPR001845">
    <property type="entry name" value="HTH_ArsR_DNA-bd_dom"/>
</dbReference>
<dbReference type="InterPro" id="IPR051011">
    <property type="entry name" value="Metal_resp_trans_reg"/>
</dbReference>
<gene>
    <name evidence="5" type="ORF">IHV25_00690</name>
</gene>
<keyword evidence="1" id="KW-0805">Transcription regulation</keyword>
<dbReference type="InterPro" id="IPR036388">
    <property type="entry name" value="WH-like_DNA-bd_sf"/>
</dbReference>
<proteinExistence type="predicted"/>
<dbReference type="InterPro" id="IPR011991">
    <property type="entry name" value="ArsR-like_HTH"/>
</dbReference>
<dbReference type="Pfam" id="PF01022">
    <property type="entry name" value="HTH_5"/>
    <property type="match status" value="1"/>
</dbReference>
<organism evidence="5 6">
    <name type="scientific">Phaeovibrio sulfidiphilus</name>
    <dbReference type="NCBI Taxonomy" id="1220600"/>
    <lineage>
        <taxon>Bacteria</taxon>
        <taxon>Pseudomonadati</taxon>
        <taxon>Pseudomonadota</taxon>
        <taxon>Alphaproteobacteria</taxon>
        <taxon>Rhodospirillales</taxon>
        <taxon>Rhodospirillaceae</taxon>
        <taxon>Phaeovibrio</taxon>
    </lineage>
</organism>
<evidence type="ECO:0000313" key="6">
    <source>
        <dbReference type="Proteomes" id="UP000631034"/>
    </source>
</evidence>
<dbReference type="AlphaFoldDB" id="A0A8J6YKF4"/>
<evidence type="ECO:0000313" key="5">
    <source>
        <dbReference type="EMBL" id="MBE1236175.1"/>
    </source>
</evidence>
<accession>A0A8J6YKF4</accession>
<evidence type="ECO:0000259" key="4">
    <source>
        <dbReference type="PROSITE" id="PS50987"/>
    </source>
</evidence>
<dbReference type="InterPro" id="IPR036390">
    <property type="entry name" value="WH_DNA-bd_sf"/>
</dbReference>
<keyword evidence="3" id="KW-0804">Transcription</keyword>
<dbReference type="CDD" id="cd00090">
    <property type="entry name" value="HTH_ARSR"/>
    <property type="match status" value="1"/>
</dbReference>
<dbReference type="Proteomes" id="UP000631034">
    <property type="component" value="Unassembled WGS sequence"/>
</dbReference>
<name>A0A8J6YKF4_9PROT</name>
<dbReference type="PANTHER" id="PTHR43132:SF2">
    <property type="entry name" value="ARSENICAL RESISTANCE OPERON REPRESSOR ARSR-RELATED"/>
    <property type="match status" value="1"/>
</dbReference>
<keyword evidence="2" id="KW-0238">DNA-binding</keyword>
<feature type="domain" description="HTH arsR-type" evidence="4">
    <location>
        <begin position="1"/>
        <end position="94"/>
    </location>
</feature>
<dbReference type="SMART" id="SM00418">
    <property type="entry name" value="HTH_ARSR"/>
    <property type="match status" value="1"/>
</dbReference>
<dbReference type="NCBIfam" id="NF033788">
    <property type="entry name" value="HTH_metalloreg"/>
    <property type="match status" value="1"/>
</dbReference>
<dbReference type="RefSeq" id="WP_192533050.1">
    <property type="nucleotide sequence ID" value="NZ_JACZHT010000001.1"/>
</dbReference>
<keyword evidence="6" id="KW-1185">Reference proteome</keyword>